<reference evidence="6 7" key="1">
    <citation type="submission" date="2018-07" db="EMBL/GenBank/DDBJ databases">
        <title>Genomic Encyclopedia of Type Strains, Phase III (KMG-III): the genomes of soil and plant-associated and newly described type strains.</title>
        <authorList>
            <person name="Whitman W."/>
        </authorList>
    </citation>
    <scope>NUCLEOTIDE SEQUENCE [LARGE SCALE GENOMIC DNA]</scope>
    <source>
        <strain evidence="6 7">CECT 8488</strain>
    </source>
</reference>
<evidence type="ECO:0000313" key="6">
    <source>
        <dbReference type="EMBL" id="RED48129.1"/>
    </source>
</evidence>
<evidence type="ECO:0000256" key="2">
    <source>
        <dbReference type="ARBA" id="ARBA00023125"/>
    </source>
</evidence>
<dbReference type="SUPFAM" id="SSF46689">
    <property type="entry name" value="Homeodomain-like"/>
    <property type="match status" value="2"/>
</dbReference>
<dbReference type="InterPro" id="IPR018060">
    <property type="entry name" value="HTH_AraC"/>
</dbReference>
<dbReference type="InterPro" id="IPR009057">
    <property type="entry name" value="Homeodomain-like_sf"/>
</dbReference>
<dbReference type="SUPFAM" id="SSF51215">
    <property type="entry name" value="Regulatory protein AraC"/>
    <property type="match status" value="1"/>
</dbReference>
<dbReference type="InterPro" id="IPR003313">
    <property type="entry name" value="AraC-bd"/>
</dbReference>
<dbReference type="SMART" id="SM00342">
    <property type="entry name" value="HTH_ARAC"/>
    <property type="match status" value="1"/>
</dbReference>
<dbReference type="Gene3D" id="2.60.120.10">
    <property type="entry name" value="Jelly Rolls"/>
    <property type="match status" value="1"/>
</dbReference>
<dbReference type="RefSeq" id="WP_181905423.1">
    <property type="nucleotide sequence ID" value="NZ_QRDW01000008.1"/>
</dbReference>
<comment type="caution">
    <text evidence="6">The sequence shown here is derived from an EMBL/GenBank/DDBJ whole genome shotgun (WGS) entry which is preliminary data.</text>
</comment>
<evidence type="ECO:0000256" key="1">
    <source>
        <dbReference type="ARBA" id="ARBA00023015"/>
    </source>
</evidence>
<keyword evidence="1" id="KW-0805">Transcription regulation</keyword>
<dbReference type="PANTHER" id="PTHR46796">
    <property type="entry name" value="HTH-TYPE TRANSCRIPTIONAL ACTIVATOR RHAS-RELATED"/>
    <property type="match status" value="1"/>
</dbReference>
<keyword evidence="7" id="KW-1185">Reference proteome</keyword>
<dbReference type="InterPro" id="IPR037923">
    <property type="entry name" value="HTH-like"/>
</dbReference>
<keyword evidence="2" id="KW-0238">DNA-binding</keyword>
<dbReference type="Pfam" id="PF02311">
    <property type="entry name" value="AraC_binding"/>
    <property type="match status" value="1"/>
</dbReference>
<dbReference type="Gene3D" id="1.10.10.60">
    <property type="entry name" value="Homeodomain-like"/>
    <property type="match status" value="2"/>
</dbReference>
<dbReference type="InterPro" id="IPR018062">
    <property type="entry name" value="HTH_AraC-typ_CS"/>
</dbReference>
<keyword evidence="4" id="KW-0804">Transcription</keyword>
<dbReference type="Proteomes" id="UP000256845">
    <property type="component" value="Unassembled WGS sequence"/>
</dbReference>
<proteinExistence type="predicted"/>
<dbReference type="PANTHER" id="PTHR46796:SF2">
    <property type="entry name" value="TRANSCRIPTIONAL REGULATORY PROTEIN"/>
    <property type="match status" value="1"/>
</dbReference>
<dbReference type="Pfam" id="PF12833">
    <property type="entry name" value="HTH_18"/>
    <property type="match status" value="1"/>
</dbReference>
<dbReference type="GO" id="GO:0043565">
    <property type="term" value="F:sequence-specific DNA binding"/>
    <property type="evidence" value="ECO:0007669"/>
    <property type="project" value="InterPro"/>
</dbReference>
<protein>
    <submittedName>
        <fullName evidence="6">AraC family transcriptional regulator</fullName>
    </submittedName>
</protein>
<accession>A0A3D9HF70</accession>
<name>A0A3D9HF70_9PROT</name>
<dbReference type="EMBL" id="QRDW01000008">
    <property type="protein sequence ID" value="RED48129.1"/>
    <property type="molecule type" value="Genomic_DNA"/>
</dbReference>
<dbReference type="PROSITE" id="PS00041">
    <property type="entry name" value="HTH_ARAC_FAMILY_1"/>
    <property type="match status" value="1"/>
</dbReference>
<evidence type="ECO:0000256" key="4">
    <source>
        <dbReference type="ARBA" id="ARBA00023163"/>
    </source>
</evidence>
<sequence length="285" mass="31208">MQADRTIRIDGGKGKADSVSFHATNRADVMPVTAWLPSHAYPKHSHDAFGIGYMVAGAQDSVYGRHSRITEAGDVMLTNPGEVHDGTPIDDQGRAFRMFYLEPGILYEAADDLGAVWSNNTEIAPSAAKDRCLAAGLHRLHNAYLEREDKLATDSLLAQITGRLVCHHGTERPDRQAGAFGAVERVRSLLADAPEESYELDQLAALAGLSKYHFVRSFKKAIGVTPFSYLTHRRVAKSMTLLRAGHNATEAALDSGFFDQSHFTRYFKQIYGVAPGMAARQAGLY</sequence>
<dbReference type="InterPro" id="IPR050204">
    <property type="entry name" value="AraC_XylS_family_regulators"/>
</dbReference>
<evidence type="ECO:0000256" key="3">
    <source>
        <dbReference type="ARBA" id="ARBA00023159"/>
    </source>
</evidence>
<evidence type="ECO:0000259" key="5">
    <source>
        <dbReference type="PROSITE" id="PS01124"/>
    </source>
</evidence>
<dbReference type="AlphaFoldDB" id="A0A3D9HF70"/>
<gene>
    <name evidence="6" type="ORF">DFP90_108148</name>
</gene>
<feature type="domain" description="HTH araC/xylS-type" evidence="5">
    <location>
        <begin position="184"/>
        <end position="281"/>
    </location>
</feature>
<dbReference type="InterPro" id="IPR014710">
    <property type="entry name" value="RmlC-like_jellyroll"/>
</dbReference>
<keyword evidence="3" id="KW-0010">Activator</keyword>
<dbReference type="GO" id="GO:0003700">
    <property type="term" value="F:DNA-binding transcription factor activity"/>
    <property type="evidence" value="ECO:0007669"/>
    <property type="project" value="InterPro"/>
</dbReference>
<dbReference type="PROSITE" id="PS01124">
    <property type="entry name" value="HTH_ARAC_FAMILY_2"/>
    <property type="match status" value="1"/>
</dbReference>
<evidence type="ECO:0000313" key="7">
    <source>
        <dbReference type="Proteomes" id="UP000256845"/>
    </source>
</evidence>
<organism evidence="6 7">
    <name type="scientific">Aestuariispira insulae</name>
    <dbReference type="NCBI Taxonomy" id="1461337"/>
    <lineage>
        <taxon>Bacteria</taxon>
        <taxon>Pseudomonadati</taxon>
        <taxon>Pseudomonadota</taxon>
        <taxon>Alphaproteobacteria</taxon>
        <taxon>Rhodospirillales</taxon>
        <taxon>Kiloniellaceae</taxon>
        <taxon>Aestuariispira</taxon>
    </lineage>
</organism>